<sequence length="91" mass="10142">MSTYVLARRPAKKETQGSVMTATSTRNNKRLILLSLQTLFQSVQHAMGAQRTAGVSGGLHLVQMAQRRLEHYASGIMEEHFRAIELNDCTP</sequence>
<evidence type="ECO:0000256" key="1">
    <source>
        <dbReference type="SAM" id="MobiDB-lite"/>
    </source>
</evidence>
<protein>
    <submittedName>
        <fullName evidence="3">Histidine kinase</fullName>
    </submittedName>
</protein>
<dbReference type="WBParaSite" id="ALUE_0001041501-mRNA-1">
    <property type="protein sequence ID" value="ALUE_0001041501-mRNA-1"/>
    <property type="gene ID" value="ALUE_0001041501"/>
</dbReference>
<accession>A0A0M3I1Z9</accession>
<feature type="region of interest" description="Disordered" evidence="1">
    <location>
        <begin position="1"/>
        <end position="22"/>
    </location>
</feature>
<evidence type="ECO:0000313" key="2">
    <source>
        <dbReference type="Proteomes" id="UP000036681"/>
    </source>
</evidence>
<keyword evidence="2" id="KW-1185">Reference proteome</keyword>
<reference evidence="3" key="1">
    <citation type="submission" date="2017-02" db="UniProtKB">
        <authorList>
            <consortium name="WormBaseParasite"/>
        </authorList>
    </citation>
    <scope>IDENTIFICATION</scope>
</reference>
<organism evidence="2 3">
    <name type="scientific">Ascaris lumbricoides</name>
    <name type="common">Giant roundworm</name>
    <dbReference type="NCBI Taxonomy" id="6252"/>
    <lineage>
        <taxon>Eukaryota</taxon>
        <taxon>Metazoa</taxon>
        <taxon>Ecdysozoa</taxon>
        <taxon>Nematoda</taxon>
        <taxon>Chromadorea</taxon>
        <taxon>Rhabditida</taxon>
        <taxon>Spirurina</taxon>
        <taxon>Ascaridomorpha</taxon>
        <taxon>Ascaridoidea</taxon>
        <taxon>Ascarididae</taxon>
        <taxon>Ascaris</taxon>
    </lineage>
</organism>
<proteinExistence type="predicted"/>
<name>A0A0M3I1Z9_ASCLU</name>
<evidence type="ECO:0000313" key="3">
    <source>
        <dbReference type="WBParaSite" id="ALUE_0001041501-mRNA-1"/>
    </source>
</evidence>
<dbReference type="AlphaFoldDB" id="A0A0M3I1Z9"/>
<dbReference type="Proteomes" id="UP000036681">
    <property type="component" value="Unplaced"/>
</dbReference>